<sequence length="274" mass="31178">MVLKVGFSPCPNDIFIWAPIIKGFIKSPFQLDITIADIEKLNELALKNGLDVIKVSCHLLPYILKKYCFLEVGAALGKGCGPIIVTRPELSLSNISSSYIAIPGRHTTAYLLFKLYAPQIKEKQIIFCQFDKIMPKVKNKEVDFGLIIHEGRFLFKNYGLKSVLDLGKWWEKKTKLPLPLGGFVAKRKLSEKIKIINSLLKQSISYAWQYSEKVMPYVKKYASHLEENVIKNHITLYVNEFTLNLGKEGKKAIITLFKMAKKEVKDVFCFNGGK</sequence>
<dbReference type="PANTHER" id="PTHR37167">
    <property type="entry name" value="1,4-DIHYDROXY-6-NAPHTOATE SYNTHASE"/>
    <property type="match status" value="1"/>
</dbReference>
<protein>
    <recommendedName>
        <fullName evidence="4">1,4-dihydroxy-6-naphtoate synthase</fullName>
        <ecNumber evidence="4">4.1.99.29</ecNumber>
    </recommendedName>
    <alternativeName>
        <fullName evidence="4">Menaquinone biosynthetic enzyme MqnD</fullName>
    </alternativeName>
</protein>
<feature type="binding site" evidence="4">
    <location>
        <begin position="108"/>
        <end position="109"/>
    </location>
    <ligand>
        <name>substrate</name>
    </ligand>
</feature>
<proteinExistence type="inferred from homology"/>
<dbReference type="AlphaFoldDB" id="A0A7C0YA95"/>
<organism evidence="5">
    <name type="scientific">Desulfofervidus auxilii</name>
    <dbReference type="NCBI Taxonomy" id="1621989"/>
    <lineage>
        <taxon>Bacteria</taxon>
        <taxon>Pseudomonadati</taxon>
        <taxon>Thermodesulfobacteriota</taxon>
        <taxon>Candidatus Desulfofervidia</taxon>
        <taxon>Candidatus Desulfofervidales</taxon>
        <taxon>Candidatus Desulfofervidaceae</taxon>
        <taxon>Candidatus Desulfofervidus</taxon>
    </lineage>
</organism>
<gene>
    <name evidence="4" type="primary">mqnD</name>
    <name evidence="5" type="ORF">ENG63_06095</name>
</gene>
<dbReference type="InterPro" id="IPR003773">
    <property type="entry name" value="Menaquinone_biosynth"/>
</dbReference>
<evidence type="ECO:0000256" key="3">
    <source>
        <dbReference type="ARBA" id="ARBA00023239"/>
    </source>
</evidence>
<dbReference type="Gene3D" id="3.40.190.10">
    <property type="entry name" value="Periplasmic binding protein-like II"/>
    <property type="match status" value="2"/>
</dbReference>
<dbReference type="GO" id="GO:0016830">
    <property type="term" value="F:carbon-carbon lyase activity"/>
    <property type="evidence" value="ECO:0007669"/>
    <property type="project" value="UniProtKB-UniRule"/>
</dbReference>
<dbReference type="SUPFAM" id="SSF53850">
    <property type="entry name" value="Periplasmic binding protein-like II"/>
    <property type="match status" value="1"/>
</dbReference>
<dbReference type="EMBL" id="DRBS01000235">
    <property type="protein sequence ID" value="HDD44412.1"/>
    <property type="molecule type" value="Genomic_DNA"/>
</dbReference>
<feature type="binding site" evidence="4">
    <location>
        <begin position="54"/>
        <end position="56"/>
    </location>
    <ligand>
        <name>substrate</name>
    </ligand>
</feature>
<comment type="caution">
    <text evidence="5">The sequence shown here is derived from an EMBL/GenBank/DDBJ whole genome shotgun (WGS) entry which is preliminary data.</text>
</comment>
<comment type="catalytic activity">
    <reaction evidence="4">
        <text>cyclic dehypoxanthinylfutalosinate = 1,4-dihydroxy-6-naphthoate + dihydroxyacetone</text>
        <dbReference type="Rhea" id="RHEA:33087"/>
        <dbReference type="ChEBI" id="CHEBI:16016"/>
        <dbReference type="ChEBI" id="CHEBI:64254"/>
        <dbReference type="ChEBI" id="CHEBI:64270"/>
        <dbReference type="EC" id="4.1.99.29"/>
    </reaction>
</comment>
<dbReference type="GO" id="GO:0009234">
    <property type="term" value="P:menaquinone biosynthetic process"/>
    <property type="evidence" value="ECO:0007669"/>
    <property type="project" value="UniProtKB-UniRule"/>
</dbReference>
<dbReference type="HAMAP" id="MF_00996">
    <property type="entry name" value="MqnD"/>
    <property type="match status" value="1"/>
</dbReference>
<name>A0A7C0YA95_DESA2</name>
<comment type="function">
    <text evidence="4">Catalyzes the conversion of cyclic dehypoxanthine futalosine (cyclic DHFL) into 1,4-dihydroxy-6-naphthoate, a step in the biosynthesis of menaquinone (MK, vitamin K2).</text>
</comment>
<evidence type="ECO:0000256" key="2">
    <source>
        <dbReference type="ARBA" id="ARBA00022428"/>
    </source>
</evidence>
<dbReference type="Pfam" id="PF02621">
    <property type="entry name" value="VitK2_biosynth"/>
    <property type="match status" value="1"/>
</dbReference>
<dbReference type="UniPathway" id="UPA00079"/>
<dbReference type="CDD" id="cd13635">
    <property type="entry name" value="PBP2_Ttha1568_Mqnd"/>
    <property type="match status" value="1"/>
</dbReference>
<keyword evidence="2 4" id="KW-0474">Menaquinone biosynthesis</keyword>
<reference evidence="5" key="1">
    <citation type="journal article" date="2020" name="mSystems">
        <title>Genome- and Community-Level Interaction Insights into Carbon Utilization and Element Cycling Functions of Hydrothermarchaeota in Hydrothermal Sediment.</title>
        <authorList>
            <person name="Zhou Z."/>
            <person name="Liu Y."/>
            <person name="Xu W."/>
            <person name="Pan J."/>
            <person name="Luo Z.H."/>
            <person name="Li M."/>
        </authorList>
    </citation>
    <scope>NUCLEOTIDE SEQUENCE [LARGE SCALE GENOMIC DNA]</scope>
    <source>
        <strain evidence="5">HyVt-233</strain>
    </source>
</reference>
<dbReference type="PANTHER" id="PTHR37167:SF1">
    <property type="entry name" value="1,4-DIHYDROXY-6-NAPHTOATE SYNTHASE"/>
    <property type="match status" value="1"/>
</dbReference>
<dbReference type="InterPro" id="IPR030869">
    <property type="entry name" value="MqnD"/>
</dbReference>
<evidence type="ECO:0000313" key="5">
    <source>
        <dbReference type="EMBL" id="HDD44412.1"/>
    </source>
</evidence>
<feature type="active site" description="Proton acceptor" evidence="4">
    <location>
        <position position="149"/>
    </location>
</feature>
<comment type="similarity">
    <text evidence="4">Belongs to the MqnA/MqnD family. MqnD subfamily.</text>
</comment>
<comment type="pathway">
    <text evidence="1 4">Quinol/quinone metabolism; menaquinone biosynthesis.</text>
</comment>
<dbReference type="EC" id="4.1.99.29" evidence="4"/>
<evidence type="ECO:0000256" key="1">
    <source>
        <dbReference type="ARBA" id="ARBA00004863"/>
    </source>
</evidence>
<accession>A0A7C0YA95</accession>
<evidence type="ECO:0000256" key="4">
    <source>
        <dbReference type="HAMAP-Rule" id="MF_00996"/>
    </source>
</evidence>
<keyword evidence="3 4" id="KW-0456">Lyase</keyword>
<dbReference type="Proteomes" id="UP000886289">
    <property type="component" value="Unassembled WGS sequence"/>
</dbReference>